<dbReference type="RefSeq" id="WP_245781189.1">
    <property type="nucleotide sequence ID" value="NZ_FORH01000004.1"/>
</dbReference>
<dbReference type="SUPFAM" id="SSF51905">
    <property type="entry name" value="FAD/NAD(P)-binding domain"/>
    <property type="match status" value="1"/>
</dbReference>
<evidence type="ECO:0000313" key="6">
    <source>
        <dbReference type="EMBL" id="SFJ54044.1"/>
    </source>
</evidence>
<comment type="cofactor">
    <cofactor evidence="1">
        <name>FAD</name>
        <dbReference type="ChEBI" id="CHEBI:57692"/>
    </cofactor>
</comment>
<dbReference type="NCBIfam" id="NF004789">
    <property type="entry name" value="PRK06134.1"/>
    <property type="match status" value="1"/>
</dbReference>
<gene>
    <name evidence="6" type="ORF">SAMN04487991_2343</name>
</gene>
<keyword evidence="4" id="KW-0560">Oxidoreductase</keyword>
<dbReference type="InterPro" id="IPR036188">
    <property type="entry name" value="FAD/NAD-bd_sf"/>
</dbReference>
<dbReference type="InterPro" id="IPR027477">
    <property type="entry name" value="Succ_DH/fumarate_Rdtase_cat_sf"/>
</dbReference>
<dbReference type="Gene3D" id="3.50.50.60">
    <property type="entry name" value="FAD/NAD(P)-binding domain"/>
    <property type="match status" value="2"/>
</dbReference>
<protein>
    <submittedName>
        <fullName evidence="6">Succinate dehydrogenase/fumarate reductase, flavoprotein subunit</fullName>
    </submittedName>
</protein>
<dbReference type="InterPro" id="IPR003953">
    <property type="entry name" value="FAD-dep_OxRdtase_2_FAD-bd"/>
</dbReference>
<dbReference type="SUPFAM" id="SSF56425">
    <property type="entry name" value="Succinate dehydrogenase/fumarate reductase flavoprotein, catalytic domain"/>
    <property type="match status" value="1"/>
</dbReference>
<dbReference type="STRING" id="588602.SAMN04487991_2343"/>
<evidence type="ECO:0000256" key="2">
    <source>
        <dbReference type="ARBA" id="ARBA00022630"/>
    </source>
</evidence>
<dbReference type="PANTHER" id="PTHR43400">
    <property type="entry name" value="FUMARATE REDUCTASE"/>
    <property type="match status" value="1"/>
</dbReference>
<dbReference type="GO" id="GO:0016491">
    <property type="term" value="F:oxidoreductase activity"/>
    <property type="evidence" value="ECO:0007669"/>
    <property type="project" value="UniProtKB-KW"/>
</dbReference>
<dbReference type="PRINTS" id="PR00411">
    <property type="entry name" value="PNDRDTASEI"/>
</dbReference>
<keyword evidence="3" id="KW-0274">FAD</keyword>
<evidence type="ECO:0000256" key="3">
    <source>
        <dbReference type="ARBA" id="ARBA00022827"/>
    </source>
</evidence>
<evidence type="ECO:0000256" key="1">
    <source>
        <dbReference type="ARBA" id="ARBA00001974"/>
    </source>
</evidence>
<name>A0A1I3S5H3_9RHOB</name>
<evidence type="ECO:0000256" key="4">
    <source>
        <dbReference type="ARBA" id="ARBA00023002"/>
    </source>
</evidence>
<feature type="domain" description="FAD-dependent oxidoreductase 2 FAD-binding" evidence="5">
    <location>
        <begin position="17"/>
        <end position="556"/>
    </location>
</feature>
<proteinExistence type="predicted"/>
<evidence type="ECO:0000313" key="7">
    <source>
        <dbReference type="Proteomes" id="UP000199630"/>
    </source>
</evidence>
<dbReference type="GO" id="GO:0008202">
    <property type="term" value="P:steroid metabolic process"/>
    <property type="evidence" value="ECO:0007669"/>
    <property type="project" value="UniProtKB-ARBA"/>
</dbReference>
<reference evidence="7" key="1">
    <citation type="submission" date="2016-10" db="EMBL/GenBank/DDBJ databases">
        <authorList>
            <person name="Varghese N."/>
            <person name="Submissions S."/>
        </authorList>
    </citation>
    <scope>NUCLEOTIDE SEQUENCE [LARGE SCALE GENOMIC DNA]</scope>
    <source>
        <strain evidence="7">DSM 26471</strain>
    </source>
</reference>
<dbReference type="EMBL" id="FORH01000004">
    <property type="protein sequence ID" value="SFJ54044.1"/>
    <property type="molecule type" value="Genomic_DNA"/>
</dbReference>
<dbReference type="InterPro" id="IPR050315">
    <property type="entry name" value="FAD-oxidoreductase_2"/>
</dbReference>
<keyword evidence="7" id="KW-1185">Reference proteome</keyword>
<organism evidence="6 7">
    <name type="scientific">Celeribacter neptunius</name>
    <dbReference type="NCBI Taxonomy" id="588602"/>
    <lineage>
        <taxon>Bacteria</taxon>
        <taxon>Pseudomonadati</taxon>
        <taxon>Pseudomonadota</taxon>
        <taxon>Alphaproteobacteria</taxon>
        <taxon>Rhodobacterales</taxon>
        <taxon>Roseobacteraceae</taxon>
        <taxon>Celeribacter</taxon>
    </lineage>
</organism>
<accession>A0A1I3S5H3</accession>
<keyword evidence="2" id="KW-0285">Flavoprotein</keyword>
<evidence type="ECO:0000259" key="5">
    <source>
        <dbReference type="Pfam" id="PF00890"/>
    </source>
</evidence>
<dbReference type="Pfam" id="PF00890">
    <property type="entry name" value="FAD_binding_2"/>
    <property type="match status" value="1"/>
</dbReference>
<dbReference type="Proteomes" id="UP000199630">
    <property type="component" value="Unassembled WGS sequence"/>
</dbReference>
<sequence length="576" mass="60883">MQNAPLADTAMQTLSCDLLVAGSGAGGMSAAIVAAKHGLKVIVAEKEPVFGGTTALSGGYLWVPNNPVSKEAGVEDTKEAANAYIRHEAGNYFDAERAEAFLDAGPEMIDFMERNTHVRFEASPAFSDYHPDAPGGVPGGRSILTKPVKASILGADIEKLRPPRKELTLFGLAIGSGKELWHFYRAFQSPVSFAYVSRRLTKFGLDKALTGRSQLLTNGNALAARLYRSARDFGVEVMLDSPVKELLRDETGAVTGAVVLTPQGLRRIEAKKGVVLACGGFPQDVARRKKLYKHVANEGEHVSAASPGNTGDGVALAERIGAATQMDYPNAGAWAPVSLVPRPDGTKGPFPHFIDRGKPGVIAVTRNGRRFVNEANSYHDFVQGLERATPDGQPAEGFLICDHRTIRKYGLGHVKPAPLPLGPSIKSGYLMTGKTLEELARNVGLEATAFTDTVARFNADVPTGTDTEFGRGSTAYNRFHGDPSVTPNPCLAPIAQGPFYAVRVIPGTIGTFSGIRTDRNSRVLDEDGQAIAGLYAAGNDMSSVLGGNYSGGGITLGPGMTFGYIAGLHASGQSAS</sequence>
<dbReference type="PANTHER" id="PTHR43400:SF10">
    <property type="entry name" value="3-OXOSTEROID 1-DEHYDROGENASE"/>
    <property type="match status" value="1"/>
</dbReference>
<dbReference type="AlphaFoldDB" id="A0A1I3S5H3"/>